<comment type="caution">
    <text evidence="2">The sequence shown here is derived from an EMBL/GenBank/DDBJ whole genome shotgun (WGS) entry which is preliminary data.</text>
</comment>
<keyword evidence="3" id="KW-1185">Reference proteome</keyword>
<dbReference type="PRINTS" id="PR00111">
    <property type="entry name" value="ABHYDROLASE"/>
</dbReference>
<dbReference type="EMBL" id="JALAAR010000001">
    <property type="protein sequence ID" value="MEH8015777.1"/>
    <property type="molecule type" value="Genomic_DNA"/>
</dbReference>
<dbReference type="PANTHER" id="PTHR43798">
    <property type="entry name" value="MONOACYLGLYCEROL LIPASE"/>
    <property type="match status" value="1"/>
</dbReference>
<dbReference type="InterPro" id="IPR000073">
    <property type="entry name" value="AB_hydrolase_1"/>
</dbReference>
<evidence type="ECO:0000313" key="2">
    <source>
        <dbReference type="EMBL" id="MEH8015777.1"/>
    </source>
</evidence>
<keyword evidence="2" id="KW-0378">Hydrolase</keyword>
<accession>A0ABU8C1I6</accession>
<evidence type="ECO:0000259" key="1">
    <source>
        <dbReference type="Pfam" id="PF00561"/>
    </source>
</evidence>
<dbReference type="GO" id="GO:0016787">
    <property type="term" value="F:hydrolase activity"/>
    <property type="evidence" value="ECO:0007669"/>
    <property type="project" value="UniProtKB-KW"/>
</dbReference>
<protein>
    <submittedName>
        <fullName evidence="2">Alpha/beta hydrolase</fullName>
    </submittedName>
</protein>
<organism evidence="2 3">
    <name type="scientific">Rheinheimera muenzenbergensis</name>
    <dbReference type="NCBI Taxonomy" id="1193628"/>
    <lineage>
        <taxon>Bacteria</taxon>
        <taxon>Pseudomonadati</taxon>
        <taxon>Pseudomonadota</taxon>
        <taxon>Gammaproteobacteria</taxon>
        <taxon>Chromatiales</taxon>
        <taxon>Chromatiaceae</taxon>
        <taxon>Rheinheimera</taxon>
    </lineage>
</organism>
<dbReference type="RefSeq" id="WP_335734197.1">
    <property type="nucleotide sequence ID" value="NZ_JALAAR010000001.1"/>
</dbReference>
<gene>
    <name evidence="2" type="ORF">MN202_00905</name>
</gene>
<dbReference type="Pfam" id="PF00561">
    <property type="entry name" value="Abhydrolase_1"/>
    <property type="match status" value="1"/>
</dbReference>
<sequence>MDIPIPGCEATMPVFNYQNRSMHYLQQGQGEAVLLLHGLGSCAEHWSAQMTVLSQHYRVIAADMRGHGLSSPSLQPFSMSQLAADMLALLRHLNISRCQVIGFSLGGMVAFELALLAPHCIQSLVIINSGPQLAVQGWRLTLLLWFRLAVIRLLGMRKLAQIIGAKLFPDTTQQHLLALFARQMAATDVRSYRHTLRAIGRFSVQSQLARLTLPILVLAADQDYSPVASKAAYVKALPNAELVVIKNSRHATPLDQPAATNKQLLSFLAKVVQPGRSTTSNTIASGGEQHV</sequence>
<evidence type="ECO:0000313" key="3">
    <source>
        <dbReference type="Proteomes" id="UP001375382"/>
    </source>
</evidence>
<dbReference type="InterPro" id="IPR050266">
    <property type="entry name" value="AB_hydrolase_sf"/>
</dbReference>
<name>A0ABU8C1I6_9GAMM</name>
<dbReference type="Gene3D" id="3.40.50.1820">
    <property type="entry name" value="alpha/beta hydrolase"/>
    <property type="match status" value="1"/>
</dbReference>
<reference evidence="2 3" key="1">
    <citation type="journal article" date="2023" name="Ecotoxicol. Environ. Saf.">
        <title>Mercury remediation potential of mercury-resistant strain Rheinheimera metallidurans sp. nov. isolated from a municipal waste dumping site.</title>
        <authorList>
            <person name="Yadav V."/>
            <person name="Manjhi A."/>
            <person name="Vadakedath N."/>
        </authorList>
    </citation>
    <scope>NUCLEOTIDE SEQUENCE [LARGE SCALE GENOMIC DNA]</scope>
    <source>
        <strain evidence="2 3">E-49</strain>
    </source>
</reference>
<dbReference type="Proteomes" id="UP001375382">
    <property type="component" value="Unassembled WGS sequence"/>
</dbReference>
<dbReference type="InterPro" id="IPR029058">
    <property type="entry name" value="AB_hydrolase_fold"/>
</dbReference>
<dbReference type="SUPFAM" id="SSF53474">
    <property type="entry name" value="alpha/beta-Hydrolases"/>
    <property type="match status" value="1"/>
</dbReference>
<proteinExistence type="predicted"/>
<feature type="domain" description="AB hydrolase-1" evidence="1">
    <location>
        <begin position="32"/>
        <end position="255"/>
    </location>
</feature>